<dbReference type="PANTHER" id="PTHR24421">
    <property type="entry name" value="NITRATE/NITRITE SENSOR PROTEIN NARX-RELATED"/>
    <property type="match status" value="1"/>
</dbReference>
<accession>A0ABV4IC49</accession>
<name>A0ABV4IC49_9BURK</name>
<evidence type="ECO:0000256" key="2">
    <source>
        <dbReference type="ARBA" id="ARBA00022777"/>
    </source>
</evidence>
<dbReference type="RefSeq" id="WP_370891727.1">
    <property type="nucleotide sequence ID" value="NZ_JBGJLR010000006.1"/>
</dbReference>
<dbReference type="GO" id="GO:0016301">
    <property type="term" value="F:kinase activity"/>
    <property type="evidence" value="ECO:0007669"/>
    <property type="project" value="UniProtKB-KW"/>
</dbReference>
<evidence type="ECO:0000256" key="1">
    <source>
        <dbReference type="ARBA" id="ARBA00022679"/>
    </source>
</evidence>
<keyword evidence="1" id="KW-0808">Transferase</keyword>
<gene>
    <name evidence="6" type="ORF">ACBP88_08020</name>
</gene>
<keyword evidence="3" id="KW-0902">Two-component regulatory system</keyword>
<reference evidence="6 7" key="1">
    <citation type="submission" date="2024-08" db="EMBL/GenBank/DDBJ databases">
        <authorList>
            <person name="Feng Z."/>
            <person name="Ronholm J."/>
        </authorList>
    </citation>
    <scope>NUCLEOTIDE SEQUENCE [LARGE SCALE GENOMIC DNA]</scope>
    <source>
        <strain evidence="6 7">4-AB0-8</strain>
    </source>
</reference>
<evidence type="ECO:0000256" key="4">
    <source>
        <dbReference type="SAM" id="Phobius"/>
    </source>
</evidence>
<proteinExistence type="predicted"/>
<evidence type="ECO:0000259" key="5">
    <source>
        <dbReference type="SMART" id="SM00387"/>
    </source>
</evidence>
<dbReference type="EMBL" id="JBGJLR010000006">
    <property type="protein sequence ID" value="MEZ2739412.1"/>
    <property type="molecule type" value="Genomic_DNA"/>
</dbReference>
<evidence type="ECO:0000256" key="3">
    <source>
        <dbReference type="ARBA" id="ARBA00023012"/>
    </source>
</evidence>
<keyword evidence="2 6" id="KW-0418">Kinase</keyword>
<keyword evidence="4" id="KW-0812">Transmembrane</keyword>
<sequence length="245" mass="27684">MPATSAAFVRWVSYLSVISSTCMCIWYLAKAYRHRLWRRRKSVRPSQEIRTERRRIAQSLHDVLGSQLVYALSLCINKPDAVLQQTLEQGLLNLRLIVDSMDGQDDVMPMCMARFRHRVQPVLDRRGILLHWHVCDDDTLQSSDHLPRGHIAQNILAVLQEAISNILQHAHAREIWITLHLHDPACTENASQRGHLRVEDNGCGIPTCGQAGMGLANMRQRAHAIGGQLQISPRDGGGTCLHLSW</sequence>
<protein>
    <submittedName>
        <fullName evidence="6">Sensor histidine kinase</fullName>
    </submittedName>
</protein>
<comment type="caution">
    <text evidence="6">The sequence shown here is derived from an EMBL/GenBank/DDBJ whole genome shotgun (WGS) entry which is preliminary data.</text>
</comment>
<dbReference type="SMART" id="SM00387">
    <property type="entry name" value="HATPase_c"/>
    <property type="match status" value="1"/>
</dbReference>
<dbReference type="SUPFAM" id="SSF55874">
    <property type="entry name" value="ATPase domain of HSP90 chaperone/DNA topoisomerase II/histidine kinase"/>
    <property type="match status" value="1"/>
</dbReference>
<evidence type="ECO:0000313" key="6">
    <source>
        <dbReference type="EMBL" id="MEZ2739412.1"/>
    </source>
</evidence>
<dbReference type="CDD" id="cd16917">
    <property type="entry name" value="HATPase_UhpB-NarQ-NarX-like"/>
    <property type="match status" value="1"/>
</dbReference>
<organism evidence="6 7">
    <name type="scientific">Comamonas jiangduensis</name>
    <dbReference type="NCBI Taxonomy" id="1194168"/>
    <lineage>
        <taxon>Bacteria</taxon>
        <taxon>Pseudomonadati</taxon>
        <taxon>Pseudomonadota</taxon>
        <taxon>Betaproteobacteria</taxon>
        <taxon>Burkholderiales</taxon>
        <taxon>Comamonadaceae</taxon>
        <taxon>Comamonas</taxon>
    </lineage>
</organism>
<feature type="transmembrane region" description="Helical" evidence="4">
    <location>
        <begin position="12"/>
        <end position="29"/>
    </location>
</feature>
<dbReference type="InterPro" id="IPR003594">
    <property type="entry name" value="HATPase_dom"/>
</dbReference>
<feature type="domain" description="Histidine kinase/HSP90-like ATPase" evidence="5">
    <location>
        <begin position="150"/>
        <end position="245"/>
    </location>
</feature>
<keyword evidence="4" id="KW-1133">Transmembrane helix</keyword>
<dbReference type="InterPro" id="IPR050482">
    <property type="entry name" value="Sensor_HK_TwoCompSys"/>
</dbReference>
<keyword evidence="4" id="KW-0472">Membrane</keyword>
<dbReference type="Gene3D" id="3.30.565.10">
    <property type="entry name" value="Histidine kinase-like ATPase, C-terminal domain"/>
    <property type="match status" value="1"/>
</dbReference>
<dbReference type="Proteomes" id="UP001567350">
    <property type="component" value="Unassembled WGS sequence"/>
</dbReference>
<evidence type="ECO:0000313" key="7">
    <source>
        <dbReference type="Proteomes" id="UP001567350"/>
    </source>
</evidence>
<keyword evidence="7" id="KW-1185">Reference proteome</keyword>
<dbReference type="InterPro" id="IPR036890">
    <property type="entry name" value="HATPase_C_sf"/>
</dbReference>
<dbReference type="Pfam" id="PF02518">
    <property type="entry name" value="HATPase_c"/>
    <property type="match status" value="1"/>
</dbReference>